<dbReference type="GO" id="GO:0016829">
    <property type="term" value="F:lyase activity"/>
    <property type="evidence" value="ECO:0007669"/>
    <property type="project" value="UniProtKB-KW"/>
</dbReference>
<dbReference type="PANTHER" id="PTHR30246:SF1">
    <property type="entry name" value="2-DEHYDRO-3-DEOXY-6-PHOSPHOGALACTONATE ALDOLASE-RELATED"/>
    <property type="match status" value="1"/>
</dbReference>
<dbReference type="RefSeq" id="WP_185120893.1">
    <property type="nucleotide sequence ID" value="NZ_JACJVQ010000014.1"/>
</dbReference>
<name>A0A841SWN3_9BACL</name>
<dbReference type="EMBL" id="JACJVQ010000014">
    <property type="protein sequence ID" value="MBB6635652.1"/>
    <property type="molecule type" value="Genomic_DNA"/>
</dbReference>
<gene>
    <name evidence="6" type="ORF">H7B67_16145</name>
</gene>
<dbReference type="InterPro" id="IPR013785">
    <property type="entry name" value="Aldolase_TIM"/>
</dbReference>
<proteinExistence type="inferred from homology"/>
<comment type="subunit">
    <text evidence="3">Homotrimer.</text>
</comment>
<comment type="pathway">
    <text evidence="1">Carbohydrate acid metabolism.</text>
</comment>
<protein>
    <submittedName>
        <fullName evidence="6">Uncharacterized protein</fullName>
    </submittedName>
</protein>
<dbReference type="InterPro" id="IPR000887">
    <property type="entry name" value="Aldlse_KDPG_KHG"/>
</dbReference>
<comment type="similarity">
    <text evidence="2">Belongs to the KHG/KDPG aldolase family.</text>
</comment>
<dbReference type="Gene3D" id="3.20.20.70">
    <property type="entry name" value="Aldolase class I"/>
    <property type="match status" value="1"/>
</dbReference>
<comment type="caution">
    <text evidence="6">The sequence shown here is derived from an EMBL/GenBank/DDBJ whole genome shotgun (WGS) entry which is preliminary data.</text>
</comment>
<keyword evidence="5" id="KW-0119">Carbohydrate metabolism</keyword>
<dbReference type="SUPFAM" id="SSF51569">
    <property type="entry name" value="Aldolase"/>
    <property type="match status" value="1"/>
</dbReference>
<evidence type="ECO:0000256" key="2">
    <source>
        <dbReference type="ARBA" id="ARBA00006906"/>
    </source>
</evidence>
<evidence type="ECO:0000313" key="6">
    <source>
        <dbReference type="EMBL" id="MBB6635652.1"/>
    </source>
</evidence>
<sequence length="87" mass="9697">MRRRTLEEGGIVFLEVTLNTDGALNMISRFRETGGIHLDNIRNVLDAGAAAVGLGGNLVDKERIRQGDFDWLTRRAQAFREKIGETP</sequence>
<evidence type="ECO:0000313" key="7">
    <source>
        <dbReference type="Proteomes" id="UP000535838"/>
    </source>
</evidence>
<evidence type="ECO:0000256" key="5">
    <source>
        <dbReference type="ARBA" id="ARBA00023277"/>
    </source>
</evidence>
<evidence type="ECO:0000256" key="3">
    <source>
        <dbReference type="ARBA" id="ARBA00011233"/>
    </source>
</evidence>
<evidence type="ECO:0000256" key="1">
    <source>
        <dbReference type="ARBA" id="ARBA00004761"/>
    </source>
</evidence>
<keyword evidence="7" id="KW-1185">Reference proteome</keyword>
<dbReference type="AlphaFoldDB" id="A0A841SWN3"/>
<accession>A0A841SWN3</accession>
<dbReference type="PANTHER" id="PTHR30246">
    <property type="entry name" value="2-KETO-3-DEOXY-6-PHOSPHOGLUCONATE ALDOLASE"/>
    <property type="match status" value="1"/>
</dbReference>
<organism evidence="6 7">
    <name type="scientific">Cohnella thailandensis</name>
    <dbReference type="NCBI Taxonomy" id="557557"/>
    <lineage>
        <taxon>Bacteria</taxon>
        <taxon>Bacillati</taxon>
        <taxon>Bacillota</taxon>
        <taxon>Bacilli</taxon>
        <taxon>Bacillales</taxon>
        <taxon>Paenibacillaceae</taxon>
        <taxon>Cohnella</taxon>
    </lineage>
</organism>
<dbReference type="Proteomes" id="UP000535838">
    <property type="component" value="Unassembled WGS sequence"/>
</dbReference>
<keyword evidence="4" id="KW-0456">Lyase</keyword>
<evidence type="ECO:0000256" key="4">
    <source>
        <dbReference type="ARBA" id="ARBA00023239"/>
    </source>
</evidence>
<reference evidence="6 7" key="1">
    <citation type="submission" date="2020-08" db="EMBL/GenBank/DDBJ databases">
        <title>Cohnella phylogeny.</title>
        <authorList>
            <person name="Dunlap C."/>
        </authorList>
    </citation>
    <scope>NUCLEOTIDE SEQUENCE [LARGE SCALE GENOMIC DNA]</scope>
    <source>
        <strain evidence="6 7">DSM 25241</strain>
    </source>
</reference>